<reference evidence="5" key="1">
    <citation type="submission" date="2021-11" db="EMBL/GenBank/DDBJ databases">
        <authorList>
            <person name="Schell T."/>
        </authorList>
    </citation>
    <scope>NUCLEOTIDE SEQUENCE</scope>
    <source>
        <strain evidence="5">M5</strain>
    </source>
</reference>
<dbReference type="InterPro" id="IPR050130">
    <property type="entry name" value="ClpA_ClpB"/>
</dbReference>
<dbReference type="Pfam" id="PF12796">
    <property type="entry name" value="Ank_2"/>
    <property type="match status" value="1"/>
</dbReference>
<protein>
    <recommendedName>
        <fullName evidence="4">AAA+ ATPase domain-containing protein</fullName>
    </recommendedName>
</protein>
<dbReference type="Gene3D" id="1.10.8.60">
    <property type="match status" value="1"/>
</dbReference>
<dbReference type="Pfam" id="PF00023">
    <property type="entry name" value="Ank"/>
    <property type="match status" value="1"/>
</dbReference>
<dbReference type="SMART" id="SM00382">
    <property type="entry name" value="AAA"/>
    <property type="match status" value="1"/>
</dbReference>
<name>A0A8J2RHC6_9CRUS</name>
<feature type="domain" description="AAA+ ATPase" evidence="4">
    <location>
        <begin position="303"/>
        <end position="451"/>
    </location>
</feature>
<evidence type="ECO:0000259" key="4">
    <source>
        <dbReference type="SMART" id="SM00382"/>
    </source>
</evidence>
<organism evidence="5 6">
    <name type="scientific">Daphnia galeata</name>
    <dbReference type="NCBI Taxonomy" id="27404"/>
    <lineage>
        <taxon>Eukaryota</taxon>
        <taxon>Metazoa</taxon>
        <taxon>Ecdysozoa</taxon>
        <taxon>Arthropoda</taxon>
        <taxon>Crustacea</taxon>
        <taxon>Branchiopoda</taxon>
        <taxon>Diplostraca</taxon>
        <taxon>Cladocera</taxon>
        <taxon>Anomopoda</taxon>
        <taxon>Daphniidae</taxon>
        <taxon>Daphnia</taxon>
    </lineage>
</organism>
<evidence type="ECO:0000313" key="5">
    <source>
        <dbReference type="EMBL" id="CAH0104594.1"/>
    </source>
</evidence>
<feature type="repeat" description="ANK" evidence="3">
    <location>
        <begin position="126"/>
        <end position="158"/>
    </location>
</feature>
<dbReference type="GO" id="GO:0005524">
    <property type="term" value="F:ATP binding"/>
    <property type="evidence" value="ECO:0007669"/>
    <property type="project" value="UniProtKB-KW"/>
</dbReference>
<dbReference type="PRINTS" id="PR00300">
    <property type="entry name" value="CLPPROTEASEA"/>
</dbReference>
<dbReference type="InterPro" id="IPR002110">
    <property type="entry name" value="Ankyrin_rpt"/>
</dbReference>
<dbReference type="InterPro" id="IPR003959">
    <property type="entry name" value="ATPase_AAA_core"/>
</dbReference>
<dbReference type="SMART" id="SM00248">
    <property type="entry name" value="ANK"/>
    <property type="match status" value="3"/>
</dbReference>
<evidence type="ECO:0000256" key="3">
    <source>
        <dbReference type="PROSITE-ProRule" id="PRU00023"/>
    </source>
</evidence>
<keyword evidence="1" id="KW-0547">Nucleotide-binding</keyword>
<dbReference type="AlphaFoldDB" id="A0A8J2RHC6"/>
<dbReference type="InterPro" id="IPR036770">
    <property type="entry name" value="Ankyrin_rpt-contain_sf"/>
</dbReference>
<dbReference type="Proteomes" id="UP000789390">
    <property type="component" value="Unassembled WGS sequence"/>
</dbReference>
<sequence length="632" mass="71436">MNHFQNVLRTLRYLSNKQSYQLFFRRRESFLLPHSFLLSPYIGRRFRNDENSWSSRSGYKSPNDNFGALPFMAFGIVVAHCAVKDEENKLSSVYDHPLLKAARKGNAVAIERLCKNGADPNQRHPLGWTPLHVAAVQGNVDAVKVLLKCGANPDLGDDFSNVNLKAREKGLHWLSVMENREEEFSDRLNNRATFSGCTALHYACIIDDAACVAALLDAGANPSLANLGGHKPIDYANSDVMRKFLESYIIKYEDLLKEKAAEERRKYPLELRLKEQIIGQEAAIAMVASAIRRKEGGWIDEEHPLVFLFLGSSGIGKTELAKQVATYLNPKNSEGFIRLDMSEYQNKHEVAKLIGSPPGYVGYEEGGQLTKKLKKCPDAVVLLDEVDKAHPDVLTVLLQLFDEGRITDGKGKTITCKDAIFIMTSNLANDEIADHALQLRHEAEIAAKQRKNGNKEAEMPSTSLSISREFCEFIVRPILKRHFGRDEFLGRINEFVFFFPFSRNELHQLVKKELDFWAKRAKERYDVDLAWDGQVLDALCLGYNVAYGARSVKYEVEREVVSLLSNSQQFYGFPRGALLQLYVDYGGDGSSNDAARHPQIRLRIRNKDSVEFTEFSSTRHLLPLTETPETVH</sequence>
<dbReference type="PROSITE" id="PS50088">
    <property type="entry name" value="ANK_REPEAT"/>
    <property type="match status" value="2"/>
</dbReference>
<dbReference type="SUPFAM" id="SSF48403">
    <property type="entry name" value="Ankyrin repeat"/>
    <property type="match status" value="1"/>
</dbReference>
<evidence type="ECO:0000313" key="6">
    <source>
        <dbReference type="Proteomes" id="UP000789390"/>
    </source>
</evidence>
<dbReference type="InterPro" id="IPR019489">
    <property type="entry name" value="Clp_ATPase_C"/>
</dbReference>
<dbReference type="PANTHER" id="PTHR11638">
    <property type="entry name" value="ATP-DEPENDENT CLP PROTEASE"/>
    <property type="match status" value="1"/>
</dbReference>
<dbReference type="OrthoDB" id="47330at2759"/>
<dbReference type="InterPro" id="IPR001270">
    <property type="entry name" value="ClpA/B"/>
</dbReference>
<keyword evidence="3" id="KW-0040">ANK repeat</keyword>
<dbReference type="Gene3D" id="1.25.40.20">
    <property type="entry name" value="Ankyrin repeat-containing domain"/>
    <property type="match status" value="2"/>
</dbReference>
<dbReference type="InterPro" id="IPR027417">
    <property type="entry name" value="P-loop_NTPase"/>
</dbReference>
<dbReference type="PANTHER" id="PTHR11638:SF93">
    <property type="entry name" value="MITOCHONDRIAL DISAGGREGASE"/>
    <property type="match status" value="1"/>
</dbReference>
<dbReference type="GO" id="GO:0034605">
    <property type="term" value="P:cellular response to heat"/>
    <property type="evidence" value="ECO:0007669"/>
    <property type="project" value="TreeGrafter"/>
</dbReference>
<dbReference type="Pfam" id="PF10431">
    <property type="entry name" value="ClpB_D2-small"/>
    <property type="match status" value="1"/>
</dbReference>
<proteinExistence type="predicted"/>
<evidence type="ECO:0000256" key="1">
    <source>
        <dbReference type="ARBA" id="ARBA00022741"/>
    </source>
</evidence>
<dbReference type="SUPFAM" id="SSF52540">
    <property type="entry name" value="P-loop containing nucleoside triphosphate hydrolases"/>
    <property type="match status" value="1"/>
</dbReference>
<dbReference type="CDD" id="cd19499">
    <property type="entry name" value="RecA-like_ClpB_Hsp104-like"/>
    <property type="match status" value="1"/>
</dbReference>
<dbReference type="PROSITE" id="PS50297">
    <property type="entry name" value="ANK_REP_REGION"/>
    <property type="match status" value="2"/>
</dbReference>
<comment type="caution">
    <text evidence="5">The sequence shown here is derived from an EMBL/GenBank/DDBJ whole genome shotgun (WGS) entry which is preliminary data.</text>
</comment>
<dbReference type="Pfam" id="PF07724">
    <property type="entry name" value="AAA_2"/>
    <property type="match status" value="1"/>
</dbReference>
<keyword evidence="6" id="KW-1185">Reference proteome</keyword>
<dbReference type="Gene3D" id="3.40.50.300">
    <property type="entry name" value="P-loop containing nucleotide triphosphate hydrolases"/>
    <property type="match status" value="1"/>
</dbReference>
<evidence type="ECO:0000256" key="2">
    <source>
        <dbReference type="ARBA" id="ARBA00022840"/>
    </source>
</evidence>
<dbReference type="EMBL" id="CAKKLH010000146">
    <property type="protein sequence ID" value="CAH0104594.1"/>
    <property type="molecule type" value="Genomic_DNA"/>
</dbReference>
<gene>
    <name evidence="5" type="ORF">DGAL_LOCUS7503</name>
</gene>
<dbReference type="GO" id="GO:0005739">
    <property type="term" value="C:mitochondrion"/>
    <property type="evidence" value="ECO:0007669"/>
    <property type="project" value="TreeGrafter"/>
</dbReference>
<dbReference type="InterPro" id="IPR003593">
    <property type="entry name" value="AAA+_ATPase"/>
</dbReference>
<accession>A0A8J2RHC6</accession>
<dbReference type="GO" id="GO:0016887">
    <property type="term" value="F:ATP hydrolysis activity"/>
    <property type="evidence" value="ECO:0007669"/>
    <property type="project" value="InterPro"/>
</dbReference>
<dbReference type="PRINTS" id="PR01415">
    <property type="entry name" value="ANKYRIN"/>
</dbReference>
<keyword evidence="2" id="KW-0067">ATP-binding</keyword>
<feature type="repeat" description="ANK" evidence="3">
    <location>
        <begin position="195"/>
        <end position="227"/>
    </location>
</feature>